<dbReference type="InterPro" id="IPR001356">
    <property type="entry name" value="HD"/>
</dbReference>
<dbReference type="WBParaSite" id="SMRG1_37150.1">
    <property type="protein sequence ID" value="SMRG1_37150.1"/>
    <property type="gene ID" value="SMRG1_37150"/>
</dbReference>
<evidence type="ECO:0000256" key="4">
    <source>
        <dbReference type="ARBA" id="ARBA00023125"/>
    </source>
</evidence>
<dbReference type="InterPro" id="IPR000047">
    <property type="entry name" value="HTH_motif"/>
</dbReference>
<evidence type="ECO:0000256" key="2">
    <source>
        <dbReference type="ARBA" id="ARBA00006503"/>
    </source>
</evidence>
<accession>A0AA84ZN69</accession>
<dbReference type="Pfam" id="PF00046">
    <property type="entry name" value="Homeodomain"/>
    <property type="match status" value="1"/>
</dbReference>
<keyword evidence="6 7" id="KW-0539">Nucleus</keyword>
<comment type="subcellular location">
    <subcellularLocation>
        <location evidence="1 7 8">Nucleus</location>
    </subcellularLocation>
</comment>
<feature type="compositionally biased region" description="Low complexity" evidence="9">
    <location>
        <begin position="374"/>
        <end position="386"/>
    </location>
</feature>
<organism evidence="11 12">
    <name type="scientific">Schistosoma margrebowiei</name>
    <dbReference type="NCBI Taxonomy" id="48269"/>
    <lineage>
        <taxon>Eukaryota</taxon>
        <taxon>Metazoa</taxon>
        <taxon>Spiralia</taxon>
        <taxon>Lophotrochozoa</taxon>
        <taxon>Platyhelminthes</taxon>
        <taxon>Trematoda</taxon>
        <taxon>Digenea</taxon>
        <taxon>Strigeidida</taxon>
        <taxon>Schistosomatoidea</taxon>
        <taxon>Schistosomatidae</taxon>
        <taxon>Schistosoma</taxon>
    </lineage>
</organism>
<dbReference type="SMART" id="SM00389">
    <property type="entry name" value="HOX"/>
    <property type="match status" value="1"/>
</dbReference>
<evidence type="ECO:0000256" key="8">
    <source>
        <dbReference type="RuleBase" id="RU000682"/>
    </source>
</evidence>
<feature type="DNA-binding region" description="Homeobox" evidence="7">
    <location>
        <begin position="738"/>
        <end position="797"/>
    </location>
</feature>
<evidence type="ECO:0000256" key="3">
    <source>
        <dbReference type="ARBA" id="ARBA00022473"/>
    </source>
</evidence>
<dbReference type="InterPro" id="IPR051895">
    <property type="entry name" value="OTP_Homeobox"/>
</dbReference>
<dbReference type="SUPFAM" id="SSF46689">
    <property type="entry name" value="Homeodomain-like"/>
    <property type="match status" value="1"/>
</dbReference>
<evidence type="ECO:0000256" key="1">
    <source>
        <dbReference type="ARBA" id="ARBA00004123"/>
    </source>
</evidence>
<dbReference type="GO" id="GO:0005634">
    <property type="term" value="C:nucleus"/>
    <property type="evidence" value="ECO:0007669"/>
    <property type="project" value="UniProtKB-SubCell"/>
</dbReference>
<evidence type="ECO:0000256" key="5">
    <source>
        <dbReference type="ARBA" id="ARBA00023155"/>
    </source>
</evidence>
<feature type="compositionally biased region" description="Low complexity" evidence="9">
    <location>
        <begin position="1"/>
        <end position="29"/>
    </location>
</feature>
<dbReference type="Gene3D" id="1.10.10.60">
    <property type="entry name" value="Homeodomain-like"/>
    <property type="match status" value="1"/>
</dbReference>
<evidence type="ECO:0000313" key="12">
    <source>
        <dbReference type="WBParaSite" id="SMRG1_37150.1"/>
    </source>
</evidence>
<dbReference type="PANTHER" id="PTHR46770">
    <property type="entry name" value="HOMEOBOX PROTEIN ORTHOPEDIA"/>
    <property type="match status" value="1"/>
</dbReference>
<dbReference type="PRINTS" id="PR00031">
    <property type="entry name" value="HTHREPRESSR"/>
</dbReference>
<evidence type="ECO:0000256" key="7">
    <source>
        <dbReference type="PROSITE-ProRule" id="PRU00108"/>
    </source>
</evidence>
<protein>
    <recommendedName>
        <fullName evidence="10">Homeobox domain-containing protein</fullName>
    </recommendedName>
</protein>
<dbReference type="InterPro" id="IPR017970">
    <property type="entry name" value="Homeobox_CS"/>
</dbReference>
<dbReference type="PANTHER" id="PTHR46770:SF1">
    <property type="entry name" value="HOMEOBOX PROTEIN ORTHOPEDIA"/>
    <property type="match status" value="1"/>
</dbReference>
<reference evidence="12" key="1">
    <citation type="submission" date="2023-11" db="UniProtKB">
        <authorList>
            <consortium name="WormBaseParasite"/>
        </authorList>
    </citation>
    <scope>IDENTIFICATION</scope>
</reference>
<evidence type="ECO:0000259" key="10">
    <source>
        <dbReference type="PROSITE" id="PS50071"/>
    </source>
</evidence>
<keyword evidence="4 7" id="KW-0238">DNA-binding</keyword>
<feature type="region of interest" description="Disordered" evidence="9">
    <location>
        <begin position="1"/>
        <end position="30"/>
    </location>
</feature>
<dbReference type="CDD" id="cd00086">
    <property type="entry name" value="homeodomain"/>
    <property type="match status" value="1"/>
</dbReference>
<proteinExistence type="inferred from homology"/>
<evidence type="ECO:0000313" key="11">
    <source>
        <dbReference type="Proteomes" id="UP000050790"/>
    </source>
</evidence>
<dbReference type="FunFam" id="1.10.10.60:FF:000057">
    <property type="entry name" value="Short stature homeobox 2"/>
    <property type="match status" value="1"/>
</dbReference>
<dbReference type="PROSITE" id="PS00027">
    <property type="entry name" value="HOMEOBOX_1"/>
    <property type="match status" value="1"/>
</dbReference>
<dbReference type="GO" id="GO:0003677">
    <property type="term" value="F:DNA binding"/>
    <property type="evidence" value="ECO:0007669"/>
    <property type="project" value="UniProtKB-UniRule"/>
</dbReference>
<name>A0AA84ZN69_9TREM</name>
<keyword evidence="5 7" id="KW-0371">Homeobox</keyword>
<evidence type="ECO:0000256" key="9">
    <source>
        <dbReference type="SAM" id="MobiDB-lite"/>
    </source>
</evidence>
<keyword evidence="3" id="KW-0217">Developmental protein</keyword>
<sequence length="1094" mass="124460">MNTSNNTTTSTTNTTTINNNNNGNNNINNDRINDVNFTDTINVYSSTNSRNYHTHELCSITELNEHLTQSIIYSKNDDINKNEEIITNLKYPLNVSISYSYPYYYSSYPYQQFNIQSSNQQISNDYLKQNEIISTLNKLNSTTELTMFNNNNNNNNISTGKTSLSTLTTATTTVTAATTISATQVTGNNMYSNLLIPQFQTTKLNMNYPELSLHNLTSNHLNETYLNDLKLIKTTINDYLPERTTGIQSNHWCLTSNELRNMGYKRQINNEGNTVVENGHNHIDDVHRHRDNNEVVDNEEEIYDESEIDDENDLAHLSRAQNNKSLSYEDKQNLTYESEYSNDSENSVCSEVHIRLNPVNRINHETFGRVKPDSSTSPLSSTSSHWSNKYEHKSLSYHTPVSRNSQSSSIITHKSSSINNNNSANENVNGISNNSIDDSTNINNLHLCEETNRLNSTIQTRIHDLNYSDNLTLDKNNNQISTYTNGVLLQQSNLQQHQQHINTIGNIPKFPQDQTLNNLNKFFDHLDNKSPVQRKQFHPTSVDNYNIDDGNLENDHYKSDQLMRLFNPPKLNNSSSFEIKSQNICSTQQHLFQSQQTQQQISHSTPVYQTQRDNYTDYENNIVSMDKLQSCIQSTYIGTTHTTDSSTYSQLEDLNLTYDSTGPSSNLSSNETSSECLNYEKYNDICNKSNNITSNTNLTNTVDNCNVINSHNNNGNNNTGICSISDMKLPSSNTCVKQKRHRTRFTPNQLNELERAFSKTHYPDIFMREELALRIGLTESRVQVWFQNRRAKWKKRKKSGTPFRMTINSNSLTKNVSLTTNNSMKNIMNGDNTYNNITCSSNLNPYIQQLVPTAQTRSLDGLNCSKLDNNLFLQSPTTYFGNSSSNTNYPLFEHSQSSIRKSQANSYPFFSQLEHIKDNMKVNPHFVESNPSGPFDQILQQRLGLPQMHNIPEVSTLNQIAYQTDLQNDKQNLDAVQGWHTKIDSLLTKQLESMHQHEQNEKSSTCEFNLVSTTTSSGLLRNKIKNSNEIVTIPPNLINQNSSSMDSRDFLCITGTTTITNSTDDIDTTIAGQSNTLSNLMLTKISRDGLNHFS</sequence>
<dbReference type="PROSITE" id="PS50071">
    <property type="entry name" value="HOMEOBOX_2"/>
    <property type="match status" value="1"/>
</dbReference>
<dbReference type="GO" id="GO:0000981">
    <property type="term" value="F:DNA-binding transcription factor activity, RNA polymerase II-specific"/>
    <property type="evidence" value="ECO:0007669"/>
    <property type="project" value="InterPro"/>
</dbReference>
<dbReference type="AlphaFoldDB" id="A0AA84ZN69"/>
<comment type="similarity">
    <text evidence="2">Belongs to the paired homeobox family. Bicoid subfamily.</text>
</comment>
<evidence type="ECO:0000256" key="6">
    <source>
        <dbReference type="ARBA" id="ARBA00023242"/>
    </source>
</evidence>
<feature type="domain" description="Homeobox" evidence="10">
    <location>
        <begin position="736"/>
        <end position="796"/>
    </location>
</feature>
<feature type="region of interest" description="Disordered" evidence="9">
    <location>
        <begin position="367"/>
        <end position="386"/>
    </location>
</feature>
<dbReference type="GO" id="GO:0030182">
    <property type="term" value="P:neuron differentiation"/>
    <property type="evidence" value="ECO:0007669"/>
    <property type="project" value="TreeGrafter"/>
</dbReference>
<dbReference type="InterPro" id="IPR009057">
    <property type="entry name" value="Homeodomain-like_sf"/>
</dbReference>
<dbReference type="Proteomes" id="UP000050790">
    <property type="component" value="Unassembled WGS sequence"/>
</dbReference>